<dbReference type="PROSITE" id="PS50405">
    <property type="entry name" value="GST_CTER"/>
    <property type="match status" value="1"/>
</dbReference>
<protein>
    <submittedName>
        <fullName evidence="4 5">Maleylacetoacetate isomerase</fullName>
        <ecNumber evidence="5">5.2.1.2</ecNumber>
        <ecNumber evidence="5">5.2.1.4</ecNumber>
    </submittedName>
</protein>
<reference evidence="5 7" key="2">
    <citation type="submission" date="2023-07" db="EMBL/GenBank/DDBJ databases">
        <title>Genomic Encyclopedia of Type Strains, Phase IV (KMG-IV): sequencing the most valuable type-strain genomes for metagenomic binning, comparative biology and taxonomic classification.</title>
        <authorList>
            <person name="Goeker M."/>
        </authorList>
    </citation>
    <scope>NUCLEOTIDE SEQUENCE [LARGE SCALE GENOMIC DNA]</scope>
    <source>
        <strain evidence="5 7">DSM 338</strain>
    </source>
</reference>
<organism evidence="4 6">
    <name type="scientific">Xanthobacter flavus</name>
    <dbReference type="NCBI Taxonomy" id="281"/>
    <lineage>
        <taxon>Bacteria</taxon>
        <taxon>Pseudomonadati</taxon>
        <taxon>Pseudomonadota</taxon>
        <taxon>Alphaproteobacteria</taxon>
        <taxon>Hyphomicrobiales</taxon>
        <taxon>Xanthobacteraceae</taxon>
        <taxon>Xanthobacter</taxon>
    </lineage>
</organism>
<evidence type="ECO:0000259" key="3">
    <source>
        <dbReference type="PROSITE" id="PS50405"/>
    </source>
</evidence>
<comment type="caution">
    <text evidence="4">The sequence shown here is derived from an EMBL/GenBank/DDBJ whole genome shotgun (WGS) entry which is preliminary data.</text>
</comment>
<sequence>MQLYTYYRSTASFRVRIALALKGIAWRPIAVNLARNGREQHSAAYCAINPQERVPSLLLNDGTALIQSPAILEYLEEVFPKPPLLPSSPLERAKVRAVAAIIGCDVHPLNNVSPLDYLRQRLGGDKIAVSNWIAEWIHSGFRAVEKLIEEDGYCFGPVPTLADVYLIPQIFSARRFAVPLEDYPRILRVEAVASAHPAFVSAHPSMQTDSP</sequence>
<dbReference type="SUPFAM" id="SSF47616">
    <property type="entry name" value="GST C-terminal domain-like"/>
    <property type="match status" value="1"/>
</dbReference>
<evidence type="ECO:0000259" key="2">
    <source>
        <dbReference type="PROSITE" id="PS50404"/>
    </source>
</evidence>
<dbReference type="PANTHER" id="PTHR42673">
    <property type="entry name" value="MALEYLACETOACETATE ISOMERASE"/>
    <property type="match status" value="1"/>
</dbReference>
<dbReference type="Proteomes" id="UP001144397">
    <property type="component" value="Unassembled WGS sequence"/>
</dbReference>
<dbReference type="PROSITE" id="PS50404">
    <property type="entry name" value="GST_NTER"/>
    <property type="match status" value="1"/>
</dbReference>
<dbReference type="GO" id="GO:0006749">
    <property type="term" value="P:glutathione metabolic process"/>
    <property type="evidence" value="ECO:0007669"/>
    <property type="project" value="TreeGrafter"/>
</dbReference>
<dbReference type="SFLD" id="SFLDG00358">
    <property type="entry name" value="Main_(cytGST)"/>
    <property type="match status" value="1"/>
</dbReference>
<dbReference type="SFLD" id="SFLDS00019">
    <property type="entry name" value="Glutathione_Transferase_(cytos"/>
    <property type="match status" value="1"/>
</dbReference>
<evidence type="ECO:0000313" key="4">
    <source>
        <dbReference type="EMBL" id="GLI24730.1"/>
    </source>
</evidence>
<dbReference type="EMBL" id="JAVDPY010000008">
    <property type="protein sequence ID" value="MDR6335593.1"/>
    <property type="molecule type" value="Genomic_DNA"/>
</dbReference>
<dbReference type="Pfam" id="PF13410">
    <property type="entry name" value="GST_C_2"/>
    <property type="match status" value="1"/>
</dbReference>
<dbReference type="RefSeq" id="WP_281809452.1">
    <property type="nucleotide sequence ID" value="NZ_BSDO01000008.1"/>
</dbReference>
<dbReference type="SUPFAM" id="SSF52833">
    <property type="entry name" value="Thioredoxin-like"/>
    <property type="match status" value="1"/>
</dbReference>
<dbReference type="InterPro" id="IPR004045">
    <property type="entry name" value="Glutathione_S-Trfase_N"/>
</dbReference>
<dbReference type="Gene3D" id="3.40.30.10">
    <property type="entry name" value="Glutaredoxin"/>
    <property type="match status" value="1"/>
</dbReference>
<dbReference type="EC" id="5.2.1.2" evidence="5"/>
<proteinExistence type="inferred from homology"/>
<dbReference type="InterPro" id="IPR010987">
    <property type="entry name" value="Glutathione-S-Trfase_C-like"/>
</dbReference>
<feature type="domain" description="GST C-terminal" evidence="3">
    <location>
        <begin position="88"/>
        <end position="211"/>
    </location>
</feature>
<dbReference type="GO" id="GO:0006559">
    <property type="term" value="P:L-phenylalanine catabolic process"/>
    <property type="evidence" value="ECO:0007669"/>
    <property type="project" value="TreeGrafter"/>
</dbReference>
<accession>A0A9W6CQR5</accession>
<dbReference type="PANTHER" id="PTHR42673:SF21">
    <property type="entry name" value="GLUTATHIONE S-TRANSFERASE YFCF"/>
    <property type="match status" value="1"/>
</dbReference>
<evidence type="ECO:0000256" key="1">
    <source>
        <dbReference type="ARBA" id="ARBA00010007"/>
    </source>
</evidence>
<dbReference type="GO" id="GO:0016034">
    <property type="term" value="F:maleylacetoacetate isomerase activity"/>
    <property type="evidence" value="ECO:0007669"/>
    <property type="project" value="UniProtKB-EC"/>
</dbReference>
<dbReference type="CDD" id="cd03191">
    <property type="entry name" value="GST_C_Zeta"/>
    <property type="match status" value="1"/>
</dbReference>
<dbReference type="GO" id="GO:0004364">
    <property type="term" value="F:glutathione transferase activity"/>
    <property type="evidence" value="ECO:0007669"/>
    <property type="project" value="TreeGrafter"/>
</dbReference>
<evidence type="ECO:0000313" key="6">
    <source>
        <dbReference type="Proteomes" id="UP001144397"/>
    </source>
</evidence>
<name>A0A9W6CQR5_XANFL</name>
<dbReference type="EC" id="5.2.1.4" evidence="5"/>
<dbReference type="InterPro" id="IPR036282">
    <property type="entry name" value="Glutathione-S-Trfase_C_sf"/>
</dbReference>
<dbReference type="InterPro" id="IPR040079">
    <property type="entry name" value="Glutathione_S-Trfase"/>
</dbReference>
<dbReference type="GeneID" id="95765179"/>
<gene>
    <name evidence="4" type="primary">maiA</name>
    <name evidence="5" type="ORF">GGQ86_004089</name>
    <name evidence="4" type="ORF">XFLAVUS301_44040</name>
</gene>
<dbReference type="Proteomes" id="UP001245370">
    <property type="component" value="Unassembled WGS sequence"/>
</dbReference>
<dbReference type="AlphaFoldDB" id="A0A9W6CQR5"/>
<dbReference type="GO" id="GO:0005737">
    <property type="term" value="C:cytoplasm"/>
    <property type="evidence" value="ECO:0007669"/>
    <property type="project" value="InterPro"/>
</dbReference>
<comment type="similarity">
    <text evidence="1">Belongs to the GST superfamily. Zeta family.</text>
</comment>
<keyword evidence="4" id="KW-0413">Isomerase</keyword>
<dbReference type="InterPro" id="IPR036249">
    <property type="entry name" value="Thioredoxin-like_sf"/>
</dbReference>
<evidence type="ECO:0000313" key="5">
    <source>
        <dbReference type="EMBL" id="MDR6335593.1"/>
    </source>
</evidence>
<dbReference type="Gene3D" id="1.20.1050.10">
    <property type="match status" value="1"/>
</dbReference>
<keyword evidence="7" id="KW-1185">Reference proteome</keyword>
<dbReference type="InterPro" id="IPR005955">
    <property type="entry name" value="GST_Zeta"/>
</dbReference>
<dbReference type="EMBL" id="BSDO01000008">
    <property type="protein sequence ID" value="GLI24730.1"/>
    <property type="molecule type" value="Genomic_DNA"/>
</dbReference>
<dbReference type="GO" id="GO:0050077">
    <property type="term" value="F:maleylpyruvate isomerase activity"/>
    <property type="evidence" value="ECO:0007669"/>
    <property type="project" value="UniProtKB-EC"/>
</dbReference>
<dbReference type="Pfam" id="PF13417">
    <property type="entry name" value="GST_N_3"/>
    <property type="match status" value="1"/>
</dbReference>
<dbReference type="InterPro" id="IPR034330">
    <property type="entry name" value="GST_Zeta_C"/>
</dbReference>
<evidence type="ECO:0000313" key="7">
    <source>
        <dbReference type="Proteomes" id="UP001245370"/>
    </source>
</evidence>
<dbReference type="NCBIfam" id="TIGR01262">
    <property type="entry name" value="maiA"/>
    <property type="match status" value="1"/>
</dbReference>
<reference evidence="4" key="1">
    <citation type="submission" date="2022-12" db="EMBL/GenBank/DDBJ databases">
        <title>Reference genome sequencing for broad-spectrum identification of bacterial and archaeal isolates by mass spectrometry.</title>
        <authorList>
            <person name="Sekiguchi Y."/>
            <person name="Tourlousse D.M."/>
        </authorList>
    </citation>
    <scope>NUCLEOTIDE SEQUENCE</scope>
    <source>
        <strain evidence="4">301</strain>
    </source>
</reference>
<feature type="domain" description="GST N-terminal" evidence="2">
    <location>
        <begin position="1"/>
        <end position="83"/>
    </location>
</feature>